<dbReference type="InterPro" id="IPR042272">
    <property type="entry name" value="ATP12_ATP_synth-F1-assembly_N"/>
</dbReference>
<accession>A0AAJ0BHR3</accession>
<keyword evidence="4" id="KW-0496">Mitochondrion</keyword>
<protein>
    <submittedName>
        <fullName evidence="7">Uncharacterized protein</fullName>
    </submittedName>
</protein>
<dbReference type="Proteomes" id="UP001239445">
    <property type="component" value="Unassembled WGS sequence"/>
</dbReference>
<keyword evidence="3" id="KW-0809">Transit peptide</keyword>
<reference evidence="7" key="1">
    <citation type="submission" date="2023-06" db="EMBL/GenBank/DDBJ databases">
        <title>Genome-scale phylogeny and comparative genomics of the fungal order Sordariales.</title>
        <authorList>
            <consortium name="Lawrence Berkeley National Laboratory"/>
            <person name="Hensen N."/>
            <person name="Bonometti L."/>
            <person name="Westerberg I."/>
            <person name="Brannstrom I.O."/>
            <person name="Guillou S."/>
            <person name="Cros-Aarteil S."/>
            <person name="Calhoun S."/>
            <person name="Haridas S."/>
            <person name="Kuo A."/>
            <person name="Mondo S."/>
            <person name="Pangilinan J."/>
            <person name="Riley R."/>
            <person name="Labutti K."/>
            <person name="Andreopoulos B."/>
            <person name="Lipzen A."/>
            <person name="Chen C."/>
            <person name="Yanf M."/>
            <person name="Daum C."/>
            <person name="Ng V."/>
            <person name="Clum A."/>
            <person name="Steindorff A."/>
            <person name="Ohm R."/>
            <person name="Martin F."/>
            <person name="Silar P."/>
            <person name="Natvig D."/>
            <person name="Lalanne C."/>
            <person name="Gautier V."/>
            <person name="Ament-Velasquez S.L."/>
            <person name="Kruys A."/>
            <person name="Hutchinson M.I."/>
            <person name="Powell A.J."/>
            <person name="Barry K."/>
            <person name="Miller A.N."/>
            <person name="Grigoriev I.V."/>
            <person name="Debuchy R."/>
            <person name="Gladieux P."/>
            <person name="Thoren M.H."/>
            <person name="Johannesson H."/>
        </authorList>
    </citation>
    <scope>NUCLEOTIDE SEQUENCE</scope>
    <source>
        <strain evidence="7">PSN4</strain>
    </source>
</reference>
<evidence type="ECO:0000256" key="6">
    <source>
        <dbReference type="SAM" id="MobiDB-lite"/>
    </source>
</evidence>
<evidence type="ECO:0000256" key="4">
    <source>
        <dbReference type="ARBA" id="ARBA00023128"/>
    </source>
</evidence>
<evidence type="ECO:0000256" key="1">
    <source>
        <dbReference type="ARBA" id="ARBA00004173"/>
    </source>
</evidence>
<keyword evidence="8" id="KW-1185">Reference proteome</keyword>
<feature type="region of interest" description="Disordered" evidence="6">
    <location>
        <begin position="41"/>
        <end position="89"/>
    </location>
</feature>
<dbReference type="InterPro" id="IPR023335">
    <property type="entry name" value="ATP12_ortho_dom_sf"/>
</dbReference>
<evidence type="ECO:0000256" key="2">
    <source>
        <dbReference type="ARBA" id="ARBA00008231"/>
    </source>
</evidence>
<dbReference type="SUPFAM" id="SSF160909">
    <property type="entry name" value="ATP12-like"/>
    <property type="match status" value="1"/>
</dbReference>
<dbReference type="PANTHER" id="PTHR21013:SF10">
    <property type="entry name" value="ATP SYNTHASE MITOCHONDRIAL F1 COMPLEX ASSEMBLY FACTOR 2"/>
    <property type="match status" value="1"/>
</dbReference>
<comment type="similarity">
    <text evidence="2">Belongs to the ATP12 family.</text>
</comment>
<dbReference type="GO" id="GO:0005739">
    <property type="term" value="C:mitochondrion"/>
    <property type="evidence" value="ECO:0007669"/>
    <property type="project" value="UniProtKB-SubCell"/>
</dbReference>
<keyword evidence="5" id="KW-0143">Chaperone</keyword>
<evidence type="ECO:0000313" key="8">
    <source>
        <dbReference type="Proteomes" id="UP001239445"/>
    </source>
</evidence>
<sequence>MASITRTRLRLAGSSALTSLRTTTTTTTHARPAPARILAASAAAAIHHSSSQSAKVEPGFGNGPPPQPPSSSSTKPAGGNEDPARAEAAARIARRLRQADMLRQAKDIRAIEAATLNYRSSGSHHQKTRGAGGALKKRFWKDVTVNEVDGALQIHLDTRPLRHPSTREIIRLPPSKHALAAALAVEWDSLRSAQDATRQHLIPLTSLTCRAIDFVASDSADQELRKATVESLLRYLDTDSLLCWAAPVDPSDADAHASAVNDDGYTLREVQEDTARKVLAVLTADVWPGVAITPVLTGESIVPRAQPAGTREVIQGWVWGLSGFELAGLERATLAGKSLLTAARLVVEWSEEGAGRVVGGSGSKEEGKRFGAEEASRAVSVEVDWQTANWGQVEDTHDVDCEDVRRQMGGVVLLVSGTGKRH</sequence>
<organism evidence="7 8">
    <name type="scientific">Echria macrotheca</name>
    <dbReference type="NCBI Taxonomy" id="438768"/>
    <lineage>
        <taxon>Eukaryota</taxon>
        <taxon>Fungi</taxon>
        <taxon>Dikarya</taxon>
        <taxon>Ascomycota</taxon>
        <taxon>Pezizomycotina</taxon>
        <taxon>Sordariomycetes</taxon>
        <taxon>Sordariomycetidae</taxon>
        <taxon>Sordariales</taxon>
        <taxon>Schizotheciaceae</taxon>
        <taxon>Echria</taxon>
    </lineage>
</organism>
<comment type="caution">
    <text evidence="7">The sequence shown here is derived from an EMBL/GenBank/DDBJ whole genome shotgun (WGS) entry which is preliminary data.</text>
</comment>
<dbReference type="GO" id="GO:0033615">
    <property type="term" value="P:mitochondrial proton-transporting ATP synthase complex assembly"/>
    <property type="evidence" value="ECO:0007669"/>
    <property type="project" value="TreeGrafter"/>
</dbReference>
<evidence type="ECO:0000256" key="3">
    <source>
        <dbReference type="ARBA" id="ARBA00022946"/>
    </source>
</evidence>
<gene>
    <name evidence="7" type="ORF">QBC47DRAFT_411202</name>
</gene>
<dbReference type="Gene3D" id="3.30.2180.10">
    <property type="entry name" value="ATP12-like"/>
    <property type="match status" value="1"/>
</dbReference>
<dbReference type="Pfam" id="PF07542">
    <property type="entry name" value="ATP12"/>
    <property type="match status" value="1"/>
</dbReference>
<dbReference type="Gene3D" id="1.10.3580.10">
    <property type="entry name" value="ATP12 ATPase"/>
    <property type="match status" value="1"/>
</dbReference>
<feature type="compositionally biased region" description="Low complexity" evidence="6">
    <location>
        <begin position="41"/>
        <end position="54"/>
    </location>
</feature>
<proteinExistence type="inferred from homology"/>
<comment type="subcellular location">
    <subcellularLocation>
        <location evidence="1">Mitochondrion</location>
    </subcellularLocation>
</comment>
<dbReference type="EMBL" id="MU839829">
    <property type="protein sequence ID" value="KAK1758513.1"/>
    <property type="molecule type" value="Genomic_DNA"/>
</dbReference>
<name>A0AAJ0BHR3_9PEZI</name>
<dbReference type="InterPro" id="IPR011419">
    <property type="entry name" value="ATP12_ATP_synth-F1-assembly"/>
</dbReference>
<dbReference type="PANTHER" id="PTHR21013">
    <property type="entry name" value="ATP SYNTHASE MITOCHONDRIAL F1 COMPLEX ASSEMBLY FACTOR 2/ATP12 PROTEIN, MITOCHONDRIAL PRECURSOR"/>
    <property type="match status" value="1"/>
</dbReference>
<evidence type="ECO:0000256" key="5">
    <source>
        <dbReference type="ARBA" id="ARBA00023186"/>
    </source>
</evidence>
<evidence type="ECO:0000313" key="7">
    <source>
        <dbReference type="EMBL" id="KAK1758513.1"/>
    </source>
</evidence>
<dbReference type="AlphaFoldDB" id="A0AAJ0BHR3"/>